<keyword evidence="9 23" id="KW-0812">Transmembrane</keyword>
<evidence type="ECO:0000256" key="4">
    <source>
        <dbReference type="ARBA" id="ARBA00012191"/>
    </source>
</evidence>
<evidence type="ECO:0000256" key="17">
    <source>
        <dbReference type="ARBA" id="ARBA00023065"/>
    </source>
</evidence>
<keyword evidence="21" id="KW-0479">Metal-binding</keyword>
<feature type="transmembrane region" description="Helical" evidence="23">
    <location>
        <begin position="1353"/>
        <end position="1371"/>
    </location>
</feature>
<evidence type="ECO:0000256" key="7">
    <source>
        <dbReference type="ARBA" id="ARBA00022490"/>
    </source>
</evidence>
<evidence type="ECO:0000256" key="1">
    <source>
        <dbReference type="ARBA" id="ARBA00004141"/>
    </source>
</evidence>
<gene>
    <name evidence="28" type="ORF">NC653_040358</name>
</gene>
<dbReference type="PROSITE" id="PS50929">
    <property type="entry name" value="ABC_TM1F"/>
    <property type="match status" value="2"/>
</dbReference>
<feature type="domain" description="ABC transmembrane type-1" evidence="26">
    <location>
        <begin position="1836"/>
        <end position="1954"/>
    </location>
</feature>
<dbReference type="Gene3D" id="1.20.1560.10">
    <property type="entry name" value="ABC transporter type 1, transmembrane domain"/>
    <property type="match status" value="2"/>
</dbReference>
<proteinExistence type="inferred from homology"/>
<dbReference type="GO" id="GO:0008270">
    <property type="term" value="F:zinc ion binding"/>
    <property type="evidence" value="ECO:0007669"/>
    <property type="project" value="UniProtKB-KW"/>
</dbReference>
<evidence type="ECO:0000313" key="29">
    <source>
        <dbReference type="Proteomes" id="UP001164929"/>
    </source>
</evidence>
<evidence type="ECO:0000256" key="20">
    <source>
        <dbReference type="ARBA" id="ARBA00043980"/>
    </source>
</evidence>
<evidence type="ECO:0000256" key="18">
    <source>
        <dbReference type="ARBA" id="ARBA00023136"/>
    </source>
</evidence>
<evidence type="ECO:0000256" key="10">
    <source>
        <dbReference type="ARBA" id="ARBA00022737"/>
    </source>
</evidence>
<dbReference type="GO" id="GO:1902600">
    <property type="term" value="P:proton transmembrane transport"/>
    <property type="evidence" value="ECO:0007669"/>
    <property type="project" value="UniProtKB-KW"/>
</dbReference>
<dbReference type="InterPro" id="IPR011527">
    <property type="entry name" value="ABC1_TM_dom"/>
</dbReference>
<keyword evidence="15" id="KW-0630">Potassium</keyword>
<dbReference type="GO" id="GO:0003723">
    <property type="term" value="F:RNA binding"/>
    <property type="evidence" value="ECO:0007669"/>
    <property type="project" value="UniProtKB-KW"/>
</dbReference>
<dbReference type="SUPFAM" id="SSF90123">
    <property type="entry name" value="ABC transporter transmembrane region"/>
    <property type="match status" value="2"/>
</dbReference>
<dbReference type="SUPFAM" id="SSF52540">
    <property type="entry name" value="P-loop containing nucleoside triphosphate hydrolases"/>
    <property type="match status" value="2"/>
</dbReference>
<dbReference type="Pfam" id="PF00005">
    <property type="entry name" value="ABC_tran"/>
    <property type="match status" value="2"/>
</dbReference>
<dbReference type="PROSITE" id="PS51141">
    <property type="entry name" value="ZF_SBP"/>
    <property type="match status" value="1"/>
</dbReference>
<dbReference type="PANTHER" id="PTHR24223">
    <property type="entry name" value="ATP-BINDING CASSETTE SUB-FAMILY C"/>
    <property type="match status" value="1"/>
</dbReference>
<evidence type="ECO:0000256" key="8">
    <source>
        <dbReference type="ARBA" id="ARBA00022538"/>
    </source>
</evidence>
<protein>
    <recommendedName>
        <fullName evidence="4">ABC-type xenobiotic transporter</fullName>
        <ecNumber evidence="4">7.6.2.2</ecNumber>
    </recommendedName>
</protein>
<keyword evidence="12" id="KW-0375">Hydrogen ion transport</keyword>
<feature type="compositionally biased region" description="Low complexity" evidence="22">
    <location>
        <begin position="980"/>
        <end position="991"/>
    </location>
</feature>
<dbReference type="PROSITE" id="PS50893">
    <property type="entry name" value="ABC_TRANSPORTER_2"/>
    <property type="match status" value="2"/>
</dbReference>
<feature type="transmembrane region" description="Helical" evidence="23">
    <location>
        <begin position="1870"/>
        <end position="1897"/>
    </location>
</feature>
<evidence type="ECO:0000256" key="15">
    <source>
        <dbReference type="ARBA" id="ARBA00022958"/>
    </source>
</evidence>
<evidence type="ECO:0000256" key="21">
    <source>
        <dbReference type="PROSITE-ProRule" id="PRU00470"/>
    </source>
</evidence>
<evidence type="ECO:0000256" key="16">
    <source>
        <dbReference type="ARBA" id="ARBA00022989"/>
    </source>
</evidence>
<comment type="similarity">
    <text evidence="20">Belongs to the CemA family.</text>
</comment>
<dbReference type="InterPro" id="IPR003593">
    <property type="entry name" value="AAA+_ATPase"/>
</dbReference>
<dbReference type="FunFam" id="3.40.50.300:FF:000163">
    <property type="entry name" value="Multidrug resistance-associated protein member 4"/>
    <property type="match status" value="1"/>
</dbReference>
<keyword evidence="13" id="KW-0067">ATP-binding</keyword>
<evidence type="ECO:0000259" key="27">
    <source>
        <dbReference type="PROSITE" id="PS51141"/>
    </source>
</evidence>
<keyword evidence="29" id="KW-1185">Reference proteome</keyword>
<keyword evidence="21" id="KW-0863">Zinc-finger</keyword>
<keyword evidence="11" id="KW-0547">Nucleotide-binding</keyword>
<dbReference type="Pfam" id="PF03040">
    <property type="entry name" value="CemA"/>
    <property type="match status" value="2"/>
</dbReference>
<accession>A0AAD6LDH9</accession>
<evidence type="ECO:0000256" key="11">
    <source>
        <dbReference type="ARBA" id="ARBA00022741"/>
    </source>
</evidence>
<feature type="compositionally biased region" description="Polar residues" evidence="22">
    <location>
        <begin position="1770"/>
        <end position="1787"/>
    </location>
</feature>
<comment type="subcellular location">
    <subcellularLocation>
        <location evidence="2">Cytoplasm</location>
    </subcellularLocation>
    <subcellularLocation>
        <location evidence="1">Membrane</location>
        <topology evidence="1">Multi-pass membrane protein</topology>
    </subcellularLocation>
</comment>
<reference evidence="28 29" key="1">
    <citation type="journal article" date="2023" name="Mol. Ecol. Resour.">
        <title>Chromosome-level genome assembly of a triploid poplar Populus alba 'Berolinensis'.</title>
        <authorList>
            <person name="Chen S."/>
            <person name="Yu Y."/>
            <person name="Wang X."/>
            <person name="Wang S."/>
            <person name="Zhang T."/>
            <person name="Zhou Y."/>
            <person name="He R."/>
            <person name="Meng N."/>
            <person name="Wang Y."/>
            <person name="Liu W."/>
            <person name="Liu Z."/>
            <person name="Liu J."/>
            <person name="Guo Q."/>
            <person name="Huang H."/>
            <person name="Sederoff R.R."/>
            <person name="Wang G."/>
            <person name="Qu G."/>
            <person name="Chen S."/>
        </authorList>
    </citation>
    <scope>NUCLEOTIDE SEQUENCE [LARGE SCALE GENOMIC DNA]</scope>
    <source>
        <strain evidence="28">SC-2020</strain>
    </source>
</reference>
<comment type="caution">
    <text evidence="28">The sequence shown here is derived from an EMBL/GenBank/DDBJ whole genome shotgun (WGS) entry which is preliminary data.</text>
</comment>
<dbReference type="InterPro" id="IPR003439">
    <property type="entry name" value="ABC_transporter-like_ATP-bd"/>
</dbReference>
<keyword evidence="16 23" id="KW-1133">Transmembrane helix</keyword>
<feature type="region of interest" description="Disordered" evidence="22">
    <location>
        <begin position="936"/>
        <end position="991"/>
    </location>
</feature>
<evidence type="ECO:0000256" key="23">
    <source>
        <dbReference type="SAM" id="Phobius"/>
    </source>
</evidence>
<dbReference type="InterPro" id="IPR004333">
    <property type="entry name" value="SBP_dom"/>
</dbReference>
<evidence type="ECO:0000256" key="13">
    <source>
        <dbReference type="ARBA" id="ARBA00022840"/>
    </source>
</evidence>
<feature type="domain" description="ABC transporter" evidence="25">
    <location>
        <begin position="1528"/>
        <end position="1759"/>
    </location>
</feature>
<dbReference type="InterPro" id="IPR044746">
    <property type="entry name" value="ABCC_6TM_D1"/>
</dbReference>
<keyword evidence="7" id="KW-0963">Cytoplasm</keyword>
<evidence type="ECO:0000256" key="6">
    <source>
        <dbReference type="ARBA" id="ARBA00022449"/>
    </source>
</evidence>
<feature type="compositionally biased region" description="Basic and acidic residues" evidence="22">
    <location>
        <begin position="936"/>
        <end position="947"/>
    </location>
</feature>
<keyword evidence="6" id="KW-0050">Antiport</keyword>
<dbReference type="PANTHER" id="PTHR24223:SF222">
    <property type="entry name" value="OS01G0902100 PROTEIN"/>
    <property type="match status" value="1"/>
</dbReference>
<feature type="domain" description="SBP-type" evidence="27">
    <location>
        <begin position="429"/>
        <end position="506"/>
    </location>
</feature>
<organism evidence="28 29">
    <name type="scientific">Populus alba x Populus x berolinensis</name>
    <dbReference type="NCBI Taxonomy" id="444605"/>
    <lineage>
        <taxon>Eukaryota</taxon>
        <taxon>Viridiplantae</taxon>
        <taxon>Streptophyta</taxon>
        <taxon>Embryophyta</taxon>
        <taxon>Tracheophyta</taxon>
        <taxon>Spermatophyta</taxon>
        <taxon>Magnoliopsida</taxon>
        <taxon>eudicotyledons</taxon>
        <taxon>Gunneridae</taxon>
        <taxon>Pentapetalae</taxon>
        <taxon>rosids</taxon>
        <taxon>fabids</taxon>
        <taxon>Malpighiales</taxon>
        <taxon>Salicaceae</taxon>
        <taxon>Saliceae</taxon>
        <taxon>Populus</taxon>
    </lineage>
</organism>
<dbReference type="PROSITE" id="PS00211">
    <property type="entry name" value="ABC_TRANSPORTER_1"/>
    <property type="match status" value="1"/>
</dbReference>
<evidence type="ECO:0000256" key="2">
    <source>
        <dbReference type="ARBA" id="ARBA00004496"/>
    </source>
</evidence>
<evidence type="ECO:0000256" key="12">
    <source>
        <dbReference type="ARBA" id="ARBA00022781"/>
    </source>
</evidence>
<dbReference type="GO" id="GO:0005737">
    <property type="term" value="C:cytoplasm"/>
    <property type="evidence" value="ECO:0007669"/>
    <property type="project" value="UniProtKB-SubCell"/>
</dbReference>
<evidence type="ECO:0000259" key="25">
    <source>
        <dbReference type="PROSITE" id="PS50893"/>
    </source>
</evidence>
<dbReference type="GO" id="GO:0008559">
    <property type="term" value="F:ABC-type xenobiotic transporter activity"/>
    <property type="evidence" value="ECO:0007669"/>
    <property type="project" value="UniProtKB-EC"/>
</dbReference>
<keyword evidence="14" id="KW-0694">RNA-binding</keyword>
<dbReference type="FunFam" id="3.40.50.300:FF:000973">
    <property type="entry name" value="Multidrug resistance-associated protein 4"/>
    <property type="match status" value="1"/>
</dbReference>
<dbReference type="FunFam" id="3.10.590.10:FF:000001">
    <property type="entry name" value="YTH domain family 1, isoform CRA_a"/>
    <property type="match status" value="1"/>
</dbReference>
<dbReference type="EMBL" id="JAQIZT010000018">
    <property type="protein sequence ID" value="KAJ6958680.1"/>
    <property type="molecule type" value="Genomic_DNA"/>
</dbReference>
<dbReference type="InterPro" id="IPR017871">
    <property type="entry name" value="ABC_transporter-like_CS"/>
</dbReference>
<evidence type="ECO:0000256" key="5">
    <source>
        <dbReference type="ARBA" id="ARBA00022448"/>
    </source>
</evidence>
<keyword evidence="18 23" id="KW-0472">Membrane</keyword>
<evidence type="ECO:0000259" key="24">
    <source>
        <dbReference type="PROSITE" id="PS50882"/>
    </source>
</evidence>
<dbReference type="InterPro" id="IPR036893">
    <property type="entry name" value="SBP_sf"/>
</dbReference>
<feature type="domain" description="YTH" evidence="24">
    <location>
        <begin position="1010"/>
        <end position="1147"/>
    </location>
</feature>
<evidence type="ECO:0000313" key="28">
    <source>
        <dbReference type="EMBL" id="KAJ6958680.1"/>
    </source>
</evidence>
<sequence length="2389" mass="265771">MLNEESRKWEDWIVDYGDNGHDDDSNGSWWSKEFDGNGGSVEDVRSDPTDLVPEKGFVESVRDLVFGREEEDLLYEDRAKFLAVLIIIPWALDFAVHDYVLMPFLDRYVKTVPLAAQMLDVRKNQKLEMIKEIKLEKARLKLEVEIGKSPPLSDEEEWRELRHKAEEQHDFVLALLAHLCYLSDSSKLRDEWRLENRRSFANIWSDMVFGVSIFVLLYFNQSKVALLKFTGYKILNNVSDTGKAFLIILITDIFLGSISVMDWNSTASEGNWENIAGLSAKASDITKQVPLVYHETEVDGAIDKAITYSSGGGLSSSDLWHGSSSKSSVSPSVDSSLKGGIKTYSTADGFPGVIIRKDLTRVESTENIPSLGASASSGEPIIGLKLGKRMYFEDICTTSTAKSSSSSIVSTSCTATTKRSRASYPSTQSPRCQVEGCNLDLKSAKDYHRRHRICEKHSKSPKVIVGGMERRFCQQCSRQQMNVVLNRVPFLAGNSTWQSECGFKVTHPGDFFIRPAKAGGIHRQLSYPCNEVPDAASTIPTGSDKILSFERSTPQAFSQGFEGSALTSNIEVAPDLRRALSLLSTTSWGSNEHGSTSLDQLMLANQTSLTQPMINAELQNCPVASSENARMEQASLESRFKRKSRIKLLLHRETLTNRHNSTMDQSLSADDERIVSANPPSAESAIIKRPQSSLTAPPPPDLSIVPPPPPQFNVYDYSSHDQAMPPPYAGYGHGTGVWDGYSPHHHLNAADGLHLSSVIYNDNQSLTFHSGYGFNPDMGYGQYSPAATPLTPIVLDAQLYSPQQIPFSPFYHPNMPSSGPLGSSELTSSESNGENSFFGPGSGYMVQYGSFGGGNVPGAPGSGSLTSASAYPQPMGILGPYEHHAAQGYQQRPLHGYGYTSTSSVGHYSHGGSYQSTGFGGGSISYAGANDRTRVGFDKGRRRERDQGSIYSSNDLLGFDRNRGPRASKLKGKNTTEQLSSGKSEGNSASSGVQLDLYNRPVFVTDYKNAKFFIIKSFSEDNVHKSIKYSIWASTPHGNKKIDAAYREAKEKEGNCPVFLLFSVNASGQFCGVAEMVGPVDFEKDADYWQQDRWNGQFPVQWHIIKDVPNSRFRHILLENNDNKPITHSRDSQEVKLEQGIEMLKIFKDYDAPTSIMDDFGFYDRCERALKERKAIQQPSLKVDGPGLLADDTINQMSDSFVQSLQLDDVNKELAAREEVASLRPGVYAMASYTGPFLIANFIQLLTSKDDDSSLHGFVLASVIFVAKTAESLSQRHWYFGAHQIGIKIRADILALLHKKLLRVKSDGERNGKIINYVNTDTEKVVEFIQRFQEVWLLPVQVMLSLFILIKHLGWIPSILAVLSTVLIMASNTPLSNFQNRLHSRIMEAKDCRIKATSETLKGMKILKLHAWEPTFLDKLLLLRETERGWLVKFLYAKSALVFLYWTSPVLISLMTFGVSAILDRKLSSGSIFSALATLQMLHEPIYNMPELISAVAHAKISITRLQEFLREENQELSKVNSLPQQNHSVINITTGEYAWETSNTNILQPTVTIREDIRIMKRNKVAICGSVGSGKSSFIFSIIREIPRISGSGIEVVGSRAYVSQTPWIQSGTIKDNILFGNNMKKAFYKNVIEACALQEDLERLVHKDLTVVGERGITLSGGQKQRIQLARAIYSDADVYLLDDPFSAVDAHTKAHLFKHCLMGLLSDKTVIYVTHQLEFLAASDLVLVMKDGNIVQSGAYKDLAVETQGELRRLMVAHCESLRQLSSTEGNSITSESYLENQNQESRETNKEQVSNGQSVPVAKKEERGSGRVSWKVYSSFITAAYKGAFVPVLLLFHIFFQALQMGSNYWIAWATEQEGRVSKRQFIVIFALISGASSLFVLARALLLTAITIKTAQRLFTGMITSIFQAPMSFFDTTSSSQILDRSSTDQATVDTDISYRVAGLCHCPLVKCGMAGLPSIPRQLHNLRMVSGLAGLAVTYGLNINVLQAWVIWNVCNVENKIISVERILQFSRIPSEATPVIEDKRPRPEWPEIGCIEFRILQVRYRPDLPLVLKGITCTFPGEKKIGIVGRTGSGKSTLIQALFRLVDPSQGQILIDGLDISTIGLQDLRSKLSIIPQDPTLFQGTIRNNVDPLEQHNDMEIWEVLRKCHLGNTVKQDQRGLEAPVAEEGQNWSLGQRQLICLARILLHKRKVLVLDEATASIDMDTDNIIQKTVSNETKQCTVITIAHRITSVINSDLSSIDQDTVDFDISYRIAGLVFALIQLDGLNSKGSTSATLLGNNCWVVPIRCFNKDEKLYTKNLRLVDDFSRISFHNSTTMEWLCVRINFQLNLGFFVINILQAWVIWNACNVKNKMISVERIIQFSCIPSEAPSVLKDLSPEPK</sequence>
<dbReference type="InterPro" id="IPR004282">
    <property type="entry name" value="CemA"/>
</dbReference>
<feature type="region of interest" description="Disordered" evidence="22">
    <location>
        <begin position="1770"/>
        <end position="1808"/>
    </location>
</feature>
<dbReference type="InterPro" id="IPR007275">
    <property type="entry name" value="YTH_domain"/>
</dbReference>
<feature type="transmembrane region" description="Helical" evidence="23">
    <location>
        <begin position="1443"/>
        <end position="1463"/>
    </location>
</feature>
<dbReference type="EC" id="7.6.2.2" evidence="4"/>
<dbReference type="Gene3D" id="3.40.50.300">
    <property type="entry name" value="P-loop containing nucleotide triphosphate hydrolases"/>
    <property type="match status" value="2"/>
</dbReference>
<name>A0AAD6LDH9_9ROSI</name>
<dbReference type="Pfam" id="PF00664">
    <property type="entry name" value="ABC_membrane"/>
    <property type="match status" value="2"/>
</dbReference>
<evidence type="ECO:0000256" key="3">
    <source>
        <dbReference type="ARBA" id="ARBA00009726"/>
    </source>
</evidence>
<dbReference type="PROSITE" id="PS50882">
    <property type="entry name" value="YTH"/>
    <property type="match status" value="1"/>
</dbReference>
<dbReference type="Gene3D" id="3.10.590.10">
    <property type="entry name" value="ph1033 like domains"/>
    <property type="match status" value="1"/>
</dbReference>
<dbReference type="GO" id="GO:0003677">
    <property type="term" value="F:DNA binding"/>
    <property type="evidence" value="ECO:0007669"/>
    <property type="project" value="InterPro"/>
</dbReference>
<dbReference type="InterPro" id="IPR036640">
    <property type="entry name" value="ABC1_TM_sf"/>
</dbReference>
<dbReference type="GO" id="GO:0006813">
    <property type="term" value="P:potassium ion transport"/>
    <property type="evidence" value="ECO:0007669"/>
    <property type="project" value="UniProtKB-KW"/>
</dbReference>
<dbReference type="GO" id="GO:0016887">
    <property type="term" value="F:ATP hydrolysis activity"/>
    <property type="evidence" value="ECO:0007669"/>
    <property type="project" value="InterPro"/>
</dbReference>
<keyword evidence="5" id="KW-0813">Transport</keyword>
<dbReference type="GO" id="GO:0015297">
    <property type="term" value="F:antiporter activity"/>
    <property type="evidence" value="ECO:0007669"/>
    <property type="project" value="UniProtKB-KW"/>
</dbReference>
<dbReference type="Gene3D" id="4.10.1100.10">
    <property type="entry name" value="Transcription factor, SBP-box domain"/>
    <property type="match status" value="1"/>
</dbReference>
<evidence type="ECO:0000256" key="14">
    <source>
        <dbReference type="ARBA" id="ARBA00022884"/>
    </source>
</evidence>
<evidence type="ECO:0000256" key="22">
    <source>
        <dbReference type="SAM" id="MobiDB-lite"/>
    </source>
</evidence>
<feature type="region of interest" description="Disordered" evidence="22">
    <location>
        <begin position="678"/>
        <end position="701"/>
    </location>
</feature>
<dbReference type="GO" id="GO:0016020">
    <property type="term" value="C:membrane"/>
    <property type="evidence" value="ECO:0007669"/>
    <property type="project" value="UniProtKB-SubCell"/>
</dbReference>
<dbReference type="GO" id="GO:0005634">
    <property type="term" value="C:nucleus"/>
    <property type="evidence" value="ECO:0007669"/>
    <property type="project" value="InterPro"/>
</dbReference>
<dbReference type="Pfam" id="PF04146">
    <property type="entry name" value="YTH"/>
    <property type="match status" value="1"/>
</dbReference>
<evidence type="ECO:0000259" key="26">
    <source>
        <dbReference type="PROSITE" id="PS50929"/>
    </source>
</evidence>
<dbReference type="Pfam" id="PF03110">
    <property type="entry name" value="SBP"/>
    <property type="match status" value="1"/>
</dbReference>
<evidence type="ECO:0000256" key="9">
    <source>
        <dbReference type="ARBA" id="ARBA00022692"/>
    </source>
</evidence>
<comment type="similarity">
    <text evidence="3">Belongs to the ABC transporter superfamily. ABCC family. Conjugate transporter (TC 3.A.1.208) subfamily.</text>
</comment>
<dbReference type="GO" id="GO:0005524">
    <property type="term" value="F:ATP binding"/>
    <property type="evidence" value="ECO:0007669"/>
    <property type="project" value="UniProtKB-KW"/>
</dbReference>
<comment type="catalytic activity">
    <reaction evidence="19">
        <text>ATP + H2O + xenobioticSide 1 = ADP + phosphate + xenobioticSide 2.</text>
        <dbReference type="EC" id="7.6.2.2"/>
    </reaction>
</comment>
<dbReference type="CDD" id="cd03244">
    <property type="entry name" value="ABCC_MRP_domain2"/>
    <property type="match status" value="1"/>
</dbReference>
<keyword evidence="21" id="KW-0862">Zinc</keyword>
<feature type="domain" description="ABC transmembrane type-1" evidence="26">
    <location>
        <begin position="1227"/>
        <end position="1498"/>
    </location>
</feature>
<dbReference type="CDD" id="cd21134">
    <property type="entry name" value="YTH"/>
    <property type="match status" value="1"/>
</dbReference>
<keyword evidence="8" id="KW-0633">Potassium transport</keyword>
<dbReference type="SUPFAM" id="SSF103612">
    <property type="entry name" value="SBT domain"/>
    <property type="match status" value="1"/>
</dbReference>
<dbReference type="InterPro" id="IPR027417">
    <property type="entry name" value="P-loop_NTPase"/>
</dbReference>
<feature type="domain" description="ABC transporter" evidence="25">
    <location>
        <begin position="2044"/>
        <end position="2281"/>
    </location>
</feature>
<dbReference type="FunFam" id="1.20.1560.10:FF:000003">
    <property type="entry name" value="ABC transporter C family member 10"/>
    <property type="match status" value="1"/>
</dbReference>
<dbReference type="SMART" id="SM00382">
    <property type="entry name" value="AAA"/>
    <property type="match status" value="2"/>
</dbReference>
<dbReference type="CDD" id="cd03250">
    <property type="entry name" value="ABCC_MRP_domain1"/>
    <property type="match status" value="1"/>
</dbReference>
<evidence type="ECO:0000256" key="19">
    <source>
        <dbReference type="ARBA" id="ARBA00034018"/>
    </source>
</evidence>
<dbReference type="CDD" id="cd18579">
    <property type="entry name" value="ABC_6TM_ABCC_D1"/>
    <property type="match status" value="1"/>
</dbReference>
<feature type="transmembrane region" description="Helical" evidence="23">
    <location>
        <begin position="1820"/>
        <end position="1844"/>
    </location>
</feature>
<keyword evidence="17" id="KW-0406">Ion transport</keyword>
<dbReference type="Proteomes" id="UP001164929">
    <property type="component" value="Chromosome 18"/>
</dbReference>
<dbReference type="InterPro" id="IPR050173">
    <property type="entry name" value="ABC_transporter_C-like"/>
</dbReference>
<keyword evidence="10" id="KW-0677">Repeat</keyword>